<keyword evidence="2" id="KW-1185">Reference proteome</keyword>
<sequence>MVRRQLSKRRRPCLSFQAFLFHFLHQSLLPLAAHDGLRRFPNFPLPLVGSSSAQPQFLPPSQCRTSSLLRSISTDGSSHRLGY</sequence>
<dbReference type="EMBL" id="JAGKQH010000011">
    <property type="protein sequence ID" value="KAG6588853.1"/>
    <property type="molecule type" value="Genomic_DNA"/>
</dbReference>
<dbReference type="Proteomes" id="UP000685013">
    <property type="component" value="Chromosome 11"/>
</dbReference>
<accession>A0AAV6MZ36</accession>
<comment type="caution">
    <text evidence="1">The sequence shown here is derived from an EMBL/GenBank/DDBJ whole genome shotgun (WGS) entry which is preliminary data.</text>
</comment>
<evidence type="ECO:0008006" key="3">
    <source>
        <dbReference type="Google" id="ProtNLM"/>
    </source>
</evidence>
<name>A0AAV6MZ36_9ROSI</name>
<reference evidence="1 2" key="1">
    <citation type="journal article" date="2021" name="Hortic Res">
        <title>The domestication of Cucurbita argyrosperma as revealed by the genome of its wild relative.</title>
        <authorList>
            <person name="Barrera-Redondo J."/>
            <person name="Sanchez-de la Vega G."/>
            <person name="Aguirre-Liguori J.A."/>
            <person name="Castellanos-Morales G."/>
            <person name="Gutierrez-Guerrero Y.T."/>
            <person name="Aguirre-Dugua X."/>
            <person name="Aguirre-Planter E."/>
            <person name="Tenaillon M.I."/>
            <person name="Lira-Saade R."/>
            <person name="Eguiarte L.E."/>
        </authorList>
    </citation>
    <scope>NUCLEOTIDE SEQUENCE [LARGE SCALE GENOMIC DNA]</scope>
    <source>
        <strain evidence="1">JBR-2021</strain>
    </source>
</reference>
<feature type="non-terminal residue" evidence="1">
    <location>
        <position position="1"/>
    </location>
</feature>
<evidence type="ECO:0000313" key="1">
    <source>
        <dbReference type="EMBL" id="KAG6588853.1"/>
    </source>
</evidence>
<organism evidence="1 2">
    <name type="scientific">Cucurbita argyrosperma subsp. sororia</name>
    <dbReference type="NCBI Taxonomy" id="37648"/>
    <lineage>
        <taxon>Eukaryota</taxon>
        <taxon>Viridiplantae</taxon>
        <taxon>Streptophyta</taxon>
        <taxon>Embryophyta</taxon>
        <taxon>Tracheophyta</taxon>
        <taxon>Spermatophyta</taxon>
        <taxon>Magnoliopsida</taxon>
        <taxon>eudicotyledons</taxon>
        <taxon>Gunneridae</taxon>
        <taxon>Pentapetalae</taxon>
        <taxon>rosids</taxon>
        <taxon>fabids</taxon>
        <taxon>Cucurbitales</taxon>
        <taxon>Cucurbitaceae</taxon>
        <taxon>Cucurbiteae</taxon>
        <taxon>Cucurbita</taxon>
    </lineage>
</organism>
<gene>
    <name evidence="1" type="ORF">SDJN03_17418</name>
</gene>
<evidence type="ECO:0000313" key="2">
    <source>
        <dbReference type="Proteomes" id="UP000685013"/>
    </source>
</evidence>
<protein>
    <recommendedName>
        <fullName evidence="3">Secreted protein</fullName>
    </recommendedName>
</protein>
<proteinExistence type="predicted"/>
<dbReference type="AlphaFoldDB" id="A0AAV6MZ36"/>